<dbReference type="InterPro" id="IPR052176">
    <property type="entry name" value="Glycosyl_Hydrlase_43_Enz"/>
</dbReference>
<evidence type="ECO:0000256" key="2">
    <source>
        <dbReference type="ARBA" id="ARBA00022651"/>
    </source>
</evidence>
<dbReference type="InterPro" id="IPR008979">
    <property type="entry name" value="Galactose-bd-like_sf"/>
</dbReference>
<evidence type="ECO:0000256" key="7">
    <source>
        <dbReference type="PIRSR" id="PIRSR606710-2"/>
    </source>
</evidence>
<sequence length="457" mass="51184">MKKLQHIFSLSLVLAALVCKGQNPIIQTKFTADPAPLVYHDTVFLYTSHDEDDAPPGQGKFLMRNWLCYTSTDMVNWTDHGEVASLKNFKWADKAITGWGGFDNGAWAPQVIERNGKFYMYCPVQGRGIGVLVADHPYGPFKDPIGSPLIGAKYDSIDPTVFIDDDGQAYLYWGNPNLWYAKLNKDMISLAGEITKDSSIAKHTGQPDPFHYQEGPWAYKRNGHYYMAYASTCCPEGIGYAMSKSPLGPWEYKGYIMKPNKLSTGNHPGIIDYKGKSYVFGFNYRLNFMQTDKHHERRSVCVAEITYNADGTIAEQPWWQEEGVTQSGLLNPFKRNEAETIAWAKGVKTERDSLKGMYVAAVGNNAYIKVRGVQFNKTAKSFEVTTAAASAGGTIKIHADSLEGKLLGNCPVSSTGSLKKWITKSYKVQPVKGVHDIYFVFKGAEGQLFNIDWWRFK</sequence>
<dbReference type="SMART" id="SM00606">
    <property type="entry name" value="CBD_IV"/>
    <property type="match status" value="1"/>
</dbReference>
<dbReference type="AlphaFoldDB" id="A0A917MZQ8"/>
<dbReference type="CDD" id="cd04084">
    <property type="entry name" value="CBM6_xylanase-like"/>
    <property type="match status" value="1"/>
</dbReference>
<dbReference type="Pfam" id="PF04616">
    <property type="entry name" value="Glyco_hydro_43"/>
    <property type="match status" value="1"/>
</dbReference>
<dbReference type="InterPro" id="IPR023296">
    <property type="entry name" value="Glyco_hydro_beta-prop_sf"/>
</dbReference>
<keyword evidence="6 8" id="KW-0326">Glycosidase</keyword>
<evidence type="ECO:0000256" key="8">
    <source>
        <dbReference type="RuleBase" id="RU361187"/>
    </source>
</evidence>
<reference evidence="10" key="1">
    <citation type="journal article" date="2014" name="Int. J. Syst. Evol. Microbiol.">
        <title>Complete genome sequence of Corynebacterium casei LMG S-19264T (=DSM 44701T), isolated from a smear-ripened cheese.</title>
        <authorList>
            <consortium name="US DOE Joint Genome Institute (JGI-PGF)"/>
            <person name="Walter F."/>
            <person name="Albersmeier A."/>
            <person name="Kalinowski J."/>
            <person name="Ruckert C."/>
        </authorList>
    </citation>
    <scope>NUCLEOTIDE SEQUENCE</scope>
    <source>
        <strain evidence="10">CCM 8711</strain>
    </source>
</reference>
<dbReference type="InterPro" id="IPR006584">
    <property type="entry name" value="Cellulose-bd_IV"/>
</dbReference>
<evidence type="ECO:0000313" key="11">
    <source>
        <dbReference type="Proteomes" id="UP000662074"/>
    </source>
</evidence>
<evidence type="ECO:0000256" key="5">
    <source>
        <dbReference type="ARBA" id="ARBA00023277"/>
    </source>
</evidence>
<reference evidence="10" key="2">
    <citation type="submission" date="2020-09" db="EMBL/GenBank/DDBJ databases">
        <authorList>
            <person name="Sun Q."/>
            <person name="Sedlacek I."/>
        </authorList>
    </citation>
    <scope>NUCLEOTIDE SEQUENCE</scope>
    <source>
        <strain evidence="10">CCM 8711</strain>
    </source>
</reference>
<dbReference type="EMBL" id="BMDO01000001">
    <property type="protein sequence ID" value="GGI49023.1"/>
    <property type="molecule type" value="Genomic_DNA"/>
</dbReference>
<proteinExistence type="inferred from homology"/>
<comment type="caution">
    <text evidence="10">The sequence shown here is derived from an EMBL/GenBank/DDBJ whole genome shotgun (WGS) entry which is preliminary data.</text>
</comment>
<dbReference type="GO" id="GO:0004553">
    <property type="term" value="F:hydrolase activity, hydrolyzing O-glycosyl compounds"/>
    <property type="evidence" value="ECO:0007669"/>
    <property type="project" value="InterPro"/>
</dbReference>
<dbReference type="InterPro" id="IPR005084">
    <property type="entry name" value="CBM6"/>
</dbReference>
<evidence type="ECO:0000256" key="1">
    <source>
        <dbReference type="ARBA" id="ARBA00009865"/>
    </source>
</evidence>
<feature type="domain" description="CBM6" evidence="9">
    <location>
        <begin position="334"/>
        <end position="457"/>
    </location>
</feature>
<keyword evidence="2" id="KW-0624">Polysaccharide degradation</keyword>
<dbReference type="Pfam" id="PF03422">
    <property type="entry name" value="CBM_6"/>
    <property type="match status" value="1"/>
</dbReference>
<dbReference type="GO" id="GO:0030246">
    <property type="term" value="F:carbohydrate binding"/>
    <property type="evidence" value="ECO:0007669"/>
    <property type="project" value="InterPro"/>
</dbReference>
<keyword evidence="11" id="KW-1185">Reference proteome</keyword>
<dbReference type="PANTHER" id="PTHR43772:SF2">
    <property type="entry name" value="PUTATIVE (AFU_ORTHOLOGUE AFUA_2G04480)-RELATED"/>
    <property type="match status" value="1"/>
</dbReference>
<protein>
    <submittedName>
        <fullName evidence="10">Endo-1,4-beta-xylanase</fullName>
    </submittedName>
</protein>
<name>A0A917MZQ8_9SPHI</name>
<dbReference type="SUPFAM" id="SSF49785">
    <property type="entry name" value="Galactose-binding domain-like"/>
    <property type="match status" value="1"/>
</dbReference>
<evidence type="ECO:0000256" key="3">
    <source>
        <dbReference type="ARBA" id="ARBA00022729"/>
    </source>
</evidence>
<gene>
    <name evidence="10" type="primary">xynD</name>
    <name evidence="10" type="ORF">GCM10011425_02350</name>
</gene>
<dbReference type="CDD" id="cd18618">
    <property type="entry name" value="GH43_Xsa43E-like"/>
    <property type="match status" value="1"/>
</dbReference>
<keyword evidence="3" id="KW-0732">Signal</keyword>
<keyword evidence="2" id="KW-0858">Xylan degradation</keyword>
<feature type="site" description="Important for catalytic activity, responsible for pKa modulation of the active site Glu and correct orientation of both the proton donor and substrate" evidence="7">
    <location>
        <position position="158"/>
    </location>
</feature>
<dbReference type="RefSeq" id="WP_188413014.1">
    <property type="nucleotide sequence ID" value="NZ_BMDO01000001.1"/>
</dbReference>
<evidence type="ECO:0000256" key="4">
    <source>
        <dbReference type="ARBA" id="ARBA00022801"/>
    </source>
</evidence>
<dbReference type="InterPro" id="IPR006710">
    <property type="entry name" value="Glyco_hydro_43"/>
</dbReference>
<comment type="similarity">
    <text evidence="1 8">Belongs to the glycosyl hydrolase 43 family.</text>
</comment>
<organism evidence="10 11">
    <name type="scientific">Mucilaginibacter galii</name>
    <dbReference type="NCBI Taxonomy" id="2005073"/>
    <lineage>
        <taxon>Bacteria</taxon>
        <taxon>Pseudomonadati</taxon>
        <taxon>Bacteroidota</taxon>
        <taxon>Sphingobacteriia</taxon>
        <taxon>Sphingobacteriales</taxon>
        <taxon>Sphingobacteriaceae</taxon>
        <taxon>Mucilaginibacter</taxon>
    </lineage>
</organism>
<dbReference type="SUPFAM" id="SSF75005">
    <property type="entry name" value="Arabinanase/levansucrase/invertase"/>
    <property type="match status" value="1"/>
</dbReference>
<evidence type="ECO:0000259" key="9">
    <source>
        <dbReference type="PROSITE" id="PS51175"/>
    </source>
</evidence>
<dbReference type="Gene3D" id="2.115.10.20">
    <property type="entry name" value="Glycosyl hydrolase domain, family 43"/>
    <property type="match status" value="1"/>
</dbReference>
<evidence type="ECO:0000256" key="6">
    <source>
        <dbReference type="ARBA" id="ARBA00023295"/>
    </source>
</evidence>
<dbReference type="Proteomes" id="UP000662074">
    <property type="component" value="Unassembled WGS sequence"/>
</dbReference>
<accession>A0A917MZQ8</accession>
<evidence type="ECO:0000313" key="10">
    <source>
        <dbReference type="EMBL" id="GGI49023.1"/>
    </source>
</evidence>
<dbReference type="PROSITE" id="PS51175">
    <property type="entry name" value="CBM6"/>
    <property type="match status" value="1"/>
</dbReference>
<keyword evidence="4 8" id="KW-0378">Hydrolase</keyword>
<dbReference type="PANTHER" id="PTHR43772">
    <property type="entry name" value="ENDO-1,4-BETA-XYLANASE"/>
    <property type="match status" value="1"/>
</dbReference>
<dbReference type="Gene3D" id="2.60.120.260">
    <property type="entry name" value="Galactose-binding domain-like"/>
    <property type="match status" value="1"/>
</dbReference>
<dbReference type="GO" id="GO:0045493">
    <property type="term" value="P:xylan catabolic process"/>
    <property type="evidence" value="ECO:0007669"/>
    <property type="project" value="UniProtKB-KW"/>
</dbReference>
<keyword evidence="5" id="KW-0119">Carbohydrate metabolism</keyword>